<comment type="subcellular location">
    <subcellularLocation>
        <location evidence="7">Cell membrane</location>
        <topology evidence="7">Multi-pass membrane protein</topology>
    </subcellularLocation>
    <subcellularLocation>
        <location evidence="1">Membrane</location>
        <topology evidence="1">Multi-pass membrane protein</topology>
    </subcellularLocation>
</comment>
<keyword evidence="4 7" id="KW-1133">Transmembrane helix</keyword>
<reference evidence="10" key="1">
    <citation type="submission" date="2017-09" db="EMBL/GenBank/DDBJ databases">
        <authorList>
            <person name="Varghese N."/>
            <person name="Submissions S."/>
        </authorList>
    </citation>
    <scope>NUCLEOTIDE SEQUENCE [LARGE SCALE GENOMIC DNA]</scope>
    <source>
        <strain evidence="10">DSM 44270</strain>
    </source>
</reference>
<name>A0A286GPJ0_9ACTN</name>
<dbReference type="GO" id="GO:0065002">
    <property type="term" value="P:intracellular protein transmembrane transport"/>
    <property type="evidence" value="ECO:0007669"/>
    <property type="project" value="TreeGrafter"/>
</dbReference>
<evidence type="ECO:0000256" key="4">
    <source>
        <dbReference type="ARBA" id="ARBA00022989"/>
    </source>
</evidence>
<comment type="subunit">
    <text evidence="7">The Tat system comprises two distinct complexes: a TatABC complex, containing multiple copies of TatA, TatB and TatC subunits, and a separate TatA complex, containing only TatA subunits. Substrates initially bind to the TatABC complex, which probably triggers association of the separate TatA complex to form the active translocon.</text>
</comment>
<dbReference type="GO" id="GO:0033281">
    <property type="term" value="C:TAT protein transport complex"/>
    <property type="evidence" value="ECO:0007669"/>
    <property type="project" value="UniProtKB-UniRule"/>
</dbReference>
<feature type="transmembrane region" description="Helical" evidence="7">
    <location>
        <begin position="32"/>
        <end position="50"/>
    </location>
</feature>
<sequence>MSGPRLRRRRASRDAAATMSLVAHLTELRNRIFKALLALLVATAISFWWYEHGLGEFIRAPYCGLDEELRYGGTDSGGCGLLITDVFGGVFIRLKVAFLAGAVLSAPFWLYQLWAFVTPGLKRQEKRYGIGFVAVSSLLFALGAFLAYVSLAKGLELLLTLAGDGVVIALTAQDYIGFVLSLLVAFGVSFEVPLIAIALNLVGVLSHEVLARSRRWIFFLTIVFAAFVTPTQDPFTMLLMAGPMIVLFELAIQIARVVDKRRAKREAIEGFHDIGDDEASPLDATPSPLDDASPAPRG</sequence>
<feature type="transmembrane region" description="Helical" evidence="7">
    <location>
        <begin position="175"/>
        <end position="204"/>
    </location>
</feature>
<dbReference type="PRINTS" id="PR01840">
    <property type="entry name" value="TATCFAMILY"/>
</dbReference>
<gene>
    <name evidence="7" type="primary">tatC</name>
    <name evidence="9" type="ORF">SAMN06272739_1488</name>
</gene>
<keyword evidence="7" id="KW-0813">Transport</keyword>
<dbReference type="RefSeq" id="WP_235003245.1">
    <property type="nucleotide sequence ID" value="NZ_OCNK01000002.1"/>
</dbReference>
<evidence type="ECO:0000256" key="6">
    <source>
        <dbReference type="ARBA" id="ARBA00023136"/>
    </source>
</evidence>
<evidence type="ECO:0000256" key="5">
    <source>
        <dbReference type="ARBA" id="ARBA00023010"/>
    </source>
</evidence>
<dbReference type="AlphaFoldDB" id="A0A286GPJ0"/>
<proteinExistence type="inferred from homology"/>
<keyword evidence="6 7" id="KW-0472">Membrane</keyword>
<keyword evidence="7" id="KW-1003">Cell membrane</keyword>
<evidence type="ECO:0000256" key="2">
    <source>
        <dbReference type="ARBA" id="ARBA00022692"/>
    </source>
</evidence>
<evidence type="ECO:0000313" key="10">
    <source>
        <dbReference type="Proteomes" id="UP000219482"/>
    </source>
</evidence>
<dbReference type="PANTHER" id="PTHR30371">
    <property type="entry name" value="SEC-INDEPENDENT PROTEIN TRANSLOCASE PROTEIN TATC"/>
    <property type="match status" value="1"/>
</dbReference>
<dbReference type="InterPro" id="IPR019820">
    <property type="entry name" value="Sec-indep_translocase_CS"/>
</dbReference>
<keyword evidence="10" id="KW-1185">Reference proteome</keyword>
<feature type="transmembrane region" description="Helical" evidence="7">
    <location>
        <begin position="129"/>
        <end position="151"/>
    </location>
</feature>
<keyword evidence="5 7" id="KW-0811">Translocation</keyword>
<dbReference type="GO" id="GO:0009977">
    <property type="term" value="F:proton motive force dependent protein transmembrane transporter activity"/>
    <property type="evidence" value="ECO:0007669"/>
    <property type="project" value="TreeGrafter"/>
</dbReference>
<feature type="transmembrane region" description="Helical" evidence="7">
    <location>
        <begin position="96"/>
        <end position="117"/>
    </location>
</feature>
<comment type="similarity">
    <text evidence="7">Belongs to the TatC family.</text>
</comment>
<keyword evidence="3 7" id="KW-0653">Protein transport</keyword>
<comment type="function">
    <text evidence="7">Part of the twin-arginine translocation (Tat) system that transports large folded proteins containing a characteristic twin-arginine motif in their signal peptide across membranes. Together with TatB, TatC is part of a receptor directly interacting with Tat signal peptides.</text>
</comment>
<dbReference type="PROSITE" id="PS01218">
    <property type="entry name" value="TATC"/>
    <property type="match status" value="1"/>
</dbReference>
<feature type="transmembrane region" description="Helical" evidence="7">
    <location>
        <begin position="238"/>
        <end position="258"/>
    </location>
</feature>
<evidence type="ECO:0000313" key="9">
    <source>
        <dbReference type="EMBL" id="SOD97453.1"/>
    </source>
</evidence>
<evidence type="ECO:0000256" key="3">
    <source>
        <dbReference type="ARBA" id="ARBA00022927"/>
    </source>
</evidence>
<dbReference type="Pfam" id="PF00902">
    <property type="entry name" value="TatC"/>
    <property type="match status" value="1"/>
</dbReference>
<dbReference type="Proteomes" id="UP000219482">
    <property type="component" value="Unassembled WGS sequence"/>
</dbReference>
<evidence type="ECO:0000256" key="1">
    <source>
        <dbReference type="ARBA" id="ARBA00004141"/>
    </source>
</evidence>
<feature type="transmembrane region" description="Helical" evidence="7">
    <location>
        <begin position="216"/>
        <end position="232"/>
    </location>
</feature>
<keyword evidence="2 7" id="KW-0812">Transmembrane</keyword>
<dbReference type="PANTHER" id="PTHR30371:SF0">
    <property type="entry name" value="SEC-INDEPENDENT PROTEIN TRANSLOCASE PROTEIN TATC, CHLOROPLASTIC-RELATED"/>
    <property type="match status" value="1"/>
</dbReference>
<dbReference type="NCBIfam" id="TIGR00945">
    <property type="entry name" value="tatC"/>
    <property type="match status" value="1"/>
</dbReference>
<feature type="region of interest" description="Disordered" evidence="8">
    <location>
        <begin position="272"/>
        <end position="298"/>
    </location>
</feature>
<dbReference type="EMBL" id="OCNK01000002">
    <property type="protein sequence ID" value="SOD97453.1"/>
    <property type="molecule type" value="Genomic_DNA"/>
</dbReference>
<organism evidence="9 10">
    <name type="scientific">Blastococcus haudaquaticus</name>
    <dbReference type="NCBI Taxonomy" id="1938745"/>
    <lineage>
        <taxon>Bacteria</taxon>
        <taxon>Bacillati</taxon>
        <taxon>Actinomycetota</taxon>
        <taxon>Actinomycetes</taxon>
        <taxon>Geodermatophilales</taxon>
        <taxon>Geodermatophilaceae</taxon>
        <taxon>Blastococcus</taxon>
    </lineage>
</organism>
<accession>A0A286GPJ0</accession>
<dbReference type="InterPro" id="IPR002033">
    <property type="entry name" value="TatC"/>
</dbReference>
<dbReference type="HAMAP" id="MF_00902">
    <property type="entry name" value="TatC"/>
    <property type="match status" value="1"/>
</dbReference>
<evidence type="ECO:0000256" key="8">
    <source>
        <dbReference type="SAM" id="MobiDB-lite"/>
    </source>
</evidence>
<evidence type="ECO:0000256" key="7">
    <source>
        <dbReference type="HAMAP-Rule" id="MF_00902"/>
    </source>
</evidence>
<dbReference type="GO" id="GO:0043953">
    <property type="term" value="P:protein transport by the Tat complex"/>
    <property type="evidence" value="ECO:0007669"/>
    <property type="project" value="UniProtKB-UniRule"/>
</dbReference>
<protein>
    <recommendedName>
        <fullName evidence="7">Sec-independent protein translocase protein TatC</fullName>
    </recommendedName>
</protein>